<evidence type="ECO:0000256" key="2">
    <source>
        <dbReference type="ARBA" id="ARBA00023002"/>
    </source>
</evidence>
<organism evidence="3 4">
    <name type="scientific">Lachnellula cervina</name>
    <dbReference type="NCBI Taxonomy" id="1316786"/>
    <lineage>
        <taxon>Eukaryota</taxon>
        <taxon>Fungi</taxon>
        <taxon>Dikarya</taxon>
        <taxon>Ascomycota</taxon>
        <taxon>Pezizomycotina</taxon>
        <taxon>Leotiomycetes</taxon>
        <taxon>Helotiales</taxon>
        <taxon>Lachnaceae</taxon>
        <taxon>Lachnellula</taxon>
    </lineage>
</organism>
<dbReference type="Proteomes" id="UP000481288">
    <property type="component" value="Unassembled WGS sequence"/>
</dbReference>
<dbReference type="Gene3D" id="3.40.50.720">
    <property type="entry name" value="NAD(P)-binding Rossmann-like Domain"/>
    <property type="match status" value="1"/>
</dbReference>
<dbReference type="InterPro" id="IPR002347">
    <property type="entry name" value="SDR_fam"/>
</dbReference>
<reference evidence="3 4" key="1">
    <citation type="submission" date="2018-05" db="EMBL/GenBank/DDBJ databases">
        <title>Whole genome sequencing for identification of molecular markers to develop diagnostic detection tools for the regulated plant pathogen Lachnellula willkommii.</title>
        <authorList>
            <person name="Giroux E."/>
            <person name="Bilodeau G."/>
        </authorList>
    </citation>
    <scope>NUCLEOTIDE SEQUENCE [LARGE SCALE GENOMIC DNA]</scope>
    <source>
        <strain evidence="3 4">CBS 625.97</strain>
    </source>
</reference>
<comment type="similarity">
    <text evidence="1">Belongs to the short-chain dehydrogenases/reductases (SDR) family.</text>
</comment>
<dbReference type="AlphaFoldDB" id="A0A7D8UK16"/>
<comment type="caution">
    <text evidence="3">The sequence shown here is derived from an EMBL/GenBank/DDBJ whole genome shotgun (WGS) entry which is preliminary data.</text>
</comment>
<feature type="non-terminal residue" evidence="3">
    <location>
        <position position="1"/>
    </location>
</feature>
<dbReference type="InterPro" id="IPR036291">
    <property type="entry name" value="NAD(P)-bd_dom_sf"/>
</dbReference>
<accession>A0A7D8UK16</accession>
<evidence type="ECO:0000313" key="4">
    <source>
        <dbReference type="Proteomes" id="UP000481288"/>
    </source>
</evidence>
<dbReference type="EMBL" id="QGMG01001005">
    <property type="protein sequence ID" value="TVY50787.1"/>
    <property type="molecule type" value="Genomic_DNA"/>
</dbReference>
<dbReference type="OrthoDB" id="191139at2759"/>
<dbReference type="PANTHER" id="PTHR24320:SF272">
    <property type="entry name" value="NAD(P)-BINDING ROSSMANN-FOLD SUPERFAMILY PROTEIN"/>
    <property type="match status" value="1"/>
</dbReference>
<proteinExistence type="inferred from homology"/>
<dbReference type="SUPFAM" id="SSF51735">
    <property type="entry name" value="NAD(P)-binding Rossmann-fold domains"/>
    <property type="match status" value="1"/>
</dbReference>
<keyword evidence="2" id="KW-0560">Oxidoreductase</keyword>
<protein>
    <submittedName>
        <fullName evidence="3">Dehydrogenase/reductase SDR family member on chromosome X</fullName>
    </submittedName>
</protein>
<keyword evidence="4" id="KW-1185">Reference proteome</keyword>
<dbReference type="Pfam" id="PF00106">
    <property type="entry name" value="adh_short"/>
    <property type="match status" value="1"/>
</dbReference>
<evidence type="ECO:0000313" key="3">
    <source>
        <dbReference type="EMBL" id="TVY50787.1"/>
    </source>
</evidence>
<sequence length="349" mass="38352">YVTHISEKMSQYAEVHRKTAGPGDERPTALEIIKNEGLEGKMKDKVFLITGSSSGIGLETGKAIAKTGARVFLAVRSLEKGQTACSSFLEPGRVELLLMDMSSLSSVRNAAASFLEKSPTLNVLICNAGIMLGRKREESVDGFELQLATNYLGHFLLFELLKGAMIKASTPDFNSRLINVSSASHHFGEIHLEDFNLRQDGAYEPNKAYAQSKLALIYMSNFVERHYGPLGLHGLALMPGGVWTNLQQHLPEAAKESFFSNAFAMNWMKSPEQGAATTVLAAVSREWEGRGGKYLENCAAATTEPMIPGVLGVKMSAYDKHLDERLWRLTLETLGLENAPMISQLPFFF</sequence>
<dbReference type="GO" id="GO:0016491">
    <property type="term" value="F:oxidoreductase activity"/>
    <property type="evidence" value="ECO:0007669"/>
    <property type="project" value="UniProtKB-KW"/>
</dbReference>
<dbReference type="PANTHER" id="PTHR24320">
    <property type="entry name" value="RETINOL DEHYDROGENASE"/>
    <property type="match status" value="1"/>
</dbReference>
<name>A0A7D8UK16_9HELO</name>
<gene>
    <name evidence="3" type="primary">DHRSX</name>
    <name evidence="3" type="ORF">LCER1_G006075</name>
</gene>
<evidence type="ECO:0000256" key="1">
    <source>
        <dbReference type="ARBA" id="ARBA00006484"/>
    </source>
</evidence>
<dbReference type="PRINTS" id="PR00081">
    <property type="entry name" value="GDHRDH"/>
</dbReference>